<organism evidence="2 3">
    <name type="scientific">Plasmodium inui San Antonio 1</name>
    <dbReference type="NCBI Taxonomy" id="1237626"/>
    <lineage>
        <taxon>Eukaryota</taxon>
        <taxon>Sar</taxon>
        <taxon>Alveolata</taxon>
        <taxon>Apicomplexa</taxon>
        <taxon>Aconoidasida</taxon>
        <taxon>Haemosporida</taxon>
        <taxon>Plasmodiidae</taxon>
        <taxon>Plasmodium</taxon>
        <taxon>Plasmodium (Plasmodium)</taxon>
    </lineage>
</organism>
<feature type="compositionally biased region" description="Basic residues" evidence="1">
    <location>
        <begin position="1162"/>
        <end position="1177"/>
    </location>
</feature>
<proteinExistence type="predicted"/>
<dbReference type="Proteomes" id="UP000030640">
    <property type="component" value="Unassembled WGS sequence"/>
</dbReference>
<dbReference type="RefSeq" id="XP_008817687.1">
    <property type="nucleotide sequence ID" value="XM_008819465.1"/>
</dbReference>
<feature type="region of interest" description="Disordered" evidence="1">
    <location>
        <begin position="1146"/>
        <end position="1178"/>
    </location>
</feature>
<dbReference type="EMBL" id="KI965477">
    <property type="protein sequence ID" value="EUD65630.1"/>
    <property type="molecule type" value="Genomic_DNA"/>
</dbReference>
<gene>
    <name evidence="2" type="ORF">C922_03876</name>
</gene>
<dbReference type="OrthoDB" id="378304at2759"/>
<evidence type="ECO:0000313" key="2">
    <source>
        <dbReference type="EMBL" id="EUD65630.1"/>
    </source>
</evidence>
<dbReference type="VEuPathDB" id="PlasmoDB:C922_03876"/>
<reference evidence="2 3" key="1">
    <citation type="submission" date="2013-02" db="EMBL/GenBank/DDBJ databases">
        <title>The Genome Sequence of Plasmodium inui San Antonio 1.</title>
        <authorList>
            <consortium name="The Broad Institute Genome Sequencing Platform"/>
            <consortium name="The Broad Institute Genome Sequencing Center for Infectious Disease"/>
            <person name="Neafsey D."/>
            <person name="Cheeseman I."/>
            <person name="Volkman S."/>
            <person name="Adams J."/>
            <person name="Walker B."/>
            <person name="Young S.K."/>
            <person name="Zeng Q."/>
            <person name="Gargeya S."/>
            <person name="Fitzgerald M."/>
            <person name="Haas B."/>
            <person name="Abouelleil A."/>
            <person name="Alvarado L."/>
            <person name="Arachchi H.M."/>
            <person name="Berlin A.M."/>
            <person name="Chapman S.B."/>
            <person name="Dewar J."/>
            <person name="Goldberg J."/>
            <person name="Griggs A."/>
            <person name="Gujja S."/>
            <person name="Hansen M."/>
            <person name="Howarth C."/>
            <person name="Imamovic A."/>
            <person name="Larimer J."/>
            <person name="McCowan C."/>
            <person name="Murphy C."/>
            <person name="Neiman D."/>
            <person name="Pearson M."/>
            <person name="Priest M."/>
            <person name="Roberts A."/>
            <person name="Saif S."/>
            <person name="Shea T."/>
            <person name="Sisk P."/>
            <person name="Sykes S."/>
            <person name="Wortman J."/>
            <person name="Nusbaum C."/>
            <person name="Birren B."/>
        </authorList>
    </citation>
    <scope>NUCLEOTIDE SEQUENCE [LARGE SCALE GENOMIC DNA]</scope>
    <source>
        <strain evidence="2 3">San Antonio 1</strain>
    </source>
</reference>
<dbReference type="GeneID" id="20039150"/>
<name>W7A1U2_9APIC</name>
<keyword evidence="3" id="KW-1185">Reference proteome</keyword>
<feature type="compositionally biased region" description="Polar residues" evidence="1">
    <location>
        <begin position="1150"/>
        <end position="1160"/>
    </location>
</feature>
<sequence>MRLRLVLPLQTGALRRAKQRALPYLQKRTHANIPKVSTLKSMDLPSIRKTVELSKKKNLKSRTLWRNYLYVVILKLYNNEVTNYVDFMIILKVLSKQVSLEKKVLNFICEKMENHMYKLTIRELSLLMLVLRKHNFDNLYFINMVAKSILIKMNKNVSYKDLALITFSLSRSIALTEKIYTNEIFHLSVLKIHKDLKNLNFHSLTLFFYSYSLYFLHHFEHFNSFFYMTKSFIQVIKKNLSLFNPTDLMFTFLSAMHMYGAFNNDIRRVKWDSVRHSSAEEVSHANAALLRGRPTHNHALTNSSETKDETTFVPSKRSSEEKLPTRSVLVQPLHQVNYTNAKAEQQDAPARGEALSNFIIQVRYAIVEKLKCFKVEEVTNVLFASVDRDLSINRRYFPFLQKDMIDMKDYLHVYVKRGQRWEEEEEKSAGRGEPTDCSVHSSGEDSSHVSPQRANYIIRVSEATHQDESFLNTLSEEIIYRNEFLTARQILLLLYALRGTNTPFIQLEKILLKRLVCLEKELTISQVMFVYQYLYFRTCLFHELRRYAPKVYKQDRQKEEVFLLCDGDSGRTESDKWGDQTTLPSERKRDKDNQVYYLHDDTSHLKKRRKRDRRKIYLYDHFIFKYPAQVSTEEGQVTKLQENKTLKRFINLNRREDSLSKESHPTVKRDGNNPPTGETEYQITCYNFYLDVYKIVSLKMLNWLKNEKLTTPTTLHILDIFKKLNIRDYRMIRHLYRMERDLLFLDNRSLEKVLKILLKFNLYNIVNFLGLHKILQFINFNSVDECVSILGLLGLLSTRRETKHHHGGREKKAFSNLPNSCTENAVNYILKNLKHLTNTHELEKLQITPVYNSLPLKYFKLFKNVLSVRGLAQLSFQQSGGEKNHLSWSGENDRKEGSNFVLHCVDDVNLGEVSRGWGSLDRGGASQTRQTPSDTARTSCLNEYRDLQEEIFQDLHTIFPRTVEVYKNVSVSNYTFPLAINLLTLGGGAPNTVNEAGATDWAGVTNCASVGSAHLAKTTHSLAIPCRSDGPSQAQQLDRKNTLLVDILYGHDFYYTLSGTKEQNLKKHNIYVSYYGMHAKKANKKMVNYKKYIILKCVKKIGYNFICIDAKRYVKNKKKNRDNHLNRGYLTSLILDLIKRKKGIPLGTNRRVSGKNSSATSRQRRRRRSLLRDKRHKCSVEELPSHVGTNKHLRKIHAGGQKAGPPGTNHLDKLRHMFQLG</sequence>
<feature type="region of interest" description="Disordered" evidence="1">
    <location>
        <begin position="296"/>
        <end position="324"/>
    </location>
</feature>
<feature type="region of interest" description="Disordered" evidence="1">
    <location>
        <begin position="423"/>
        <end position="450"/>
    </location>
</feature>
<protein>
    <submittedName>
        <fullName evidence="2">Uncharacterized protein</fullName>
    </submittedName>
</protein>
<accession>W7A1U2</accession>
<dbReference type="AlphaFoldDB" id="W7A1U2"/>
<evidence type="ECO:0000313" key="3">
    <source>
        <dbReference type="Proteomes" id="UP000030640"/>
    </source>
</evidence>
<evidence type="ECO:0000256" key="1">
    <source>
        <dbReference type="SAM" id="MobiDB-lite"/>
    </source>
</evidence>